<proteinExistence type="predicted"/>
<evidence type="ECO:0000256" key="6">
    <source>
        <dbReference type="ARBA" id="ARBA00023004"/>
    </source>
</evidence>
<keyword evidence="7" id="KW-0411">Iron-sulfur</keyword>
<evidence type="ECO:0000313" key="10">
    <source>
        <dbReference type="EMBL" id="CAJ53910.1"/>
    </source>
</evidence>
<evidence type="ECO:0000256" key="2">
    <source>
        <dbReference type="ARBA" id="ARBA00022485"/>
    </source>
</evidence>
<dbReference type="KEGG" id="lip:LIB011"/>
<evidence type="ECO:0000256" key="7">
    <source>
        <dbReference type="ARBA" id="ARBA00023014"/>
    </source>
</evidence>
<keyword evidence="10" id="KW-0614">Plasmid</keyword>
<dbReference type="PANTHER" id="PTHR11228:SF7">
    <property type="entry name" value="PQQA PEPTIDE CYCLASE"/>
    <property type="match status" value="1"/>
</dbReference>
<dbReference type="CDD" id="cd01335">
    <property type="entry name" value="Radical_SAM"/>
    <property type="match status" value="1"/>
</dbReference>
<evidence type="ECO:0000256" key="4">
    <source>
        <dbReference type="ARBA" id="ARBA00022723"/>
    </source>
</evidence>
<dbReference type="Pfam" id="PF04055">
    <property type="entry name" value="Radical_SAM"/>
    <property type="match status" value="1"/>
</dbReference>
<dbReference type="GO" id="GO:0051539">
    <property type="term" value="F:4 iron, 4 sulfur cluster binding"/>
    <property type="evidence" value="ECO:0007669"/>
    <property type="project" value="UniProtKB-KW"/>
</dbReference>
<gene>
    <name evidence="10" type="primary">pqqE</name>
    <name evidence="10" type="ordered locus">LIB011</name>
</gene>
<evidence type="ECO:0000256" key="3">
    <source>
        <dbReference type="ARBA" id="ARBA00022691"/>
    </source>
</evidence>
<comment type="cofactor">
    <cofactor evidence="1">
        <name>[4Fe-4S] cluster</name>
        <dbReference type="ChEBI" id="CHEBI:49883"/>
    </cofactor>
</comment>
<name>Q1MNZ4_LAWIP</name>
<keyword evidence="5" id="KW-0560">Oxidoreductase</keyword>
<dbReference type="CDD" id="cd21109">
    <property type="entry name" value="SPASM"/>
    <property type="match status" value="1"/>
</dbReference>
<dbReference type="SFLD" id="SFLDG01387">
    <property type="entry name" value="BtrN-like_SPASM_domain_contain"/>
    <property type="match status" value="1"/>
</dbReference>
<dbReference type="SUPFAM" id="SSF102114">
    <property type="entry name" value="Radical SAM enzymes"/>
    <property type="match status" value="1"/>
</dbReference>
<dbReference type="SFLD" id="SFLDS00029">
    <property type="entry name" value="Radical_SAM"/>
    <property type="match status" value="1"/>
</dbReference>
<dbReference type="PROSITE" id="PS01305">
    <property type="entry name" value="MOAA_NIFB_PQQE"/>
    <property type="match status" value="1"/>
</dbReference>
<dbReference type="InterPro" id="IPR013785">
    <property type="entry name" value="Aldolase_TIM"/>
</dbReference>
<dbReference type="eggNOG" id="COG0535">
    <property type="taxonomic scope" value="Bacteria"/>
</dbReference>
<dbReference type="AlphaFoldDB" id="Q1MNZ4"/>
<dbReference type="Pfam" id="PF13186">
    <property type="entry name" value="SPASM"/>
    <property type="match status" value="1"/>
</dbReference>
<keyword evidence="2" id="KW-0004">4Fe-4S</keyword>
<evidence type="ECO:0000256" key="1">
    <source>
        <dbReference type="ARBA" id="ARBA00001966"/>
    </source>
</evidence>
<dbReference type="OrthoDB" id="5414041at2"/>
<dbReference type="InterPro" id="IPR007197">
    <property type="entry name" value="rSAM"/>
</dbReference>
<evidence type="ECO:0000259" key="9">
    <source>
        <dbReference type="Pfam" id="PF13186"/>
    </source>
</evidence>
<keyword evidence="11" id="KW-1185">Reference proteome</keyword>
<protein>
    <submittedName>
        <fullName evidence="10">Molybdenum cofactor biosynthesis enzyme</fullName>
    </submittedName>
</protein>
<dbReference type="InterPro" id="IPR050377">
    <property type="entry name" value="Radical_SAM_PqqE_MftC-like"/>
</dbReference>
<feature type="domain" description="4Fe4S-binding SPASM" evidence="9">
    <location>
        <begin position="208"/>
        <end position="278"/>
    </location>
</feature>
<dbReference type="SFLD" id="SFLDG01067">
    <property type="entry name" value="SPASM/twitch_domain_containing"/>
    <property type="match status" value="1"/>
</dbReference>
<geneLocation type="plasmid" evidence="11">
    <name>pLaw2</name>
</geneLocation>
<accession>Q1MNZ4</accession>
<sequence>MNLSSFPSRITLELTNYCNLSCKFCPRHHMEQEFGIMDVALAHELIKEMASYKPVTVVPFFRGESLMHPQWDIILQYLMEYNVGPIQLTTNATLLTHENTEKLLNVGLDFLSFSIDTIDPKCYQEIRGMDYNIILNNILYFLQRQEERQVPIVVQVSAVKTEKNASDIQNFIDFWLPKVDRVRIYEEHSKDGKIGSLKQPTKIARKACHKVFEDMVIYWNGDVALCNHDWTRRVTGQHIANVRNKGIAVCWNSPTYNSIRQAHENINLSGVMPCESCDHWVVSYLPENHIGQIFYKQPK</sequence>
<evidence type="ECO:0000259" key="8">
    <source>
        <dbReference type="Pfam" id="PF04055"/>
    </source>
</evidence>
<dbReference type="InterPro" id="IPR058240">
    <property type="entry name" value="rSAM_sf"/>
</dbReference>
<dbReference type="InterPro" id="IPR034391">
    <property type="entry name" value="AdoMet-like_SPASM_containing"/>
</dbReference>
<dbReference type="InterPro" id="IPR023885">
    <property type="entry name" value="4Fe4S-binding_SPASM_dom"/>
</dbReference>
<dbReference type="Proteomes" id="UP000002430">
    <property type="component" value="Plasmid 2"/>
</dbReference>
<evidence type="ECO:0000313" key="11">
    <source>
        <dbReference type="Proteomes" id="UP000002430"/>
    </source>
</evidence>
<dbReference type="EMBL" id="AM180254">
    <property type="protein sequence ID" value="CAJ53910.1"/>
    <property type="molecule type" value="Genomic_DNA"/>
</dbReference>
<dbReference type="GO" id="GO:0016491">
    <property type="term" value="F:oxidoreductase activity"/>
    <property type="evidence" value="ECO:0007669"/>
    <property type="project" value="UniProtKB-KW"/>
</dbReference>
<keyword evidence="3" id="KW-0949">S-adenosyl-L-methionine</keyword>
<keyword evidence="6" id="KW-0408">Iron</keyword>
<dbReference type="Gene3D" id="3.20.20.70">
    <property type="entry name" value="Aldolase class I"/>
    <property type="match status" value="1"/>
</dbReference>
<feature type="domain" description="Radical SAM core" evidence="8">
    <location>
        <begin position="13"/>
        <end position="144"/>
    </location>
</feature>
<dbReference type="InterPro" id="IPR000385">
    <property type="entry name" value="MoaA_NifB_PqqE_Fe-S-bd_CS"/>
</dbReference>
<dbReference type="GO" id="GO:0046872">
    <property type="term" value="F:metal ion binding"/>
    <property type="evidence" value="ECO:0007669"/>
    <property type="project" value="UniProtKB-KW"/>
</dbReference>
<dbReference type="HOGENOM" id="CLU_009273_1_2_7"/>
<evidence type="ECO:0000256" key="5">
    <source>
        <dbReference type="ARBA" id="ARBA00023002"/>
    </source>
</evidence>
<dbReference type="PANTHER" id="PTHR11228">
    <property type="entry name" value="RADICAL SAM DOMAIN PROTEIN"/>
    <property type="match status" value="1"/>
</dbReference>
<reference evidence="10 11" key="1">
    <citation type="submission" date="2005-11" db="EMBL/GenBank/DDBJ databases">
        <title>The complete genome sequence of Lawsonia intracellularis: the causative agent of proliferative enteropathy.</title>
        <authorList>
            <person name="Kaur K."/>
            <person name="Zhang Q."/>
            <person name="Beckler D."/>
            <person name="Munir S."/>
            <person name="Li L."/>
            <person name="Kinsley K."/>
            <person name="Herron L."/>
            <person name="Peterson A."/>
            <person name="May B."/>
            <person name="Singh S."/>
            <person name="Gebhart C."/>
            <person name="Kapur V."/>
        </authorList>
    </citation>
    <scope>NUCLEOTIDE SEQUENCE [LARGE SCALE GENOMIC DNA]</scope>
    <source>
        <strain evidence="10 11">PHE/MN1-00</strain>
        <plasmid evidence="11">pLaw2</plasmid>
    </source>
</reference>
<organism evidence="10 11">
    <name type="scientific">Lawsonia intracellularis (strain PHE/MN1-00)</name>
    <dbReference type="NCBI Taxonomy" id="363253"/>
    <lineage>
        <taxon>Bacteria</taxon>
        <taxon>Pseudomonadati</taxon>
        <taxon>Thermodesulfobacteriota</taxon>
        <taxon>Desulfovibrionia</taxon>
        <taxon>Desulfovibrionales</taxon>
        <taxon>Desulfovibrionaceae</taxon>
        <taxon>Lawsonia</taxon>
    </lineage>
</organism>
<dbReference type="RefSeq" id="WP_011527306.1">
    <property type="nucleotide sequence ID" value="NC_008013.1"/>
</dbReference>
<keyword evidence="4" id="KW-0479">Metal-binding</keyword>